<accession>A0A7J7GI89</accession>
<evidence type="ECO:0000313" key="2">
    <source>
        <dbReference type="EMBL" id="KAF5940492.1"/>
    </source>
</evidence>
<proteinExistence type="predicted"/>
<evidence type="ECO:0000313" key="3">
    <source>
        <dbReference type="Proteomes" id="UP000593564"/>
    </source>
</evidence>
<feature type="region of interest" description="Disordered" evidence="1">
    <location>
        <begin position="1"/>
        <end position="35"/>
    </location>
</feature>
<reference evidence="3" key="1">
    <citation type="journal article" date="2020" name="Nat. Commun.">
        <title>Genome assembly of wild tea tree DASZ reveals pedigree and selection history of tea varieties.</title>
        <authorList>
            <person name="Zhang W."/>
            <person name="Zhang Y."/>
            <person name="Qiu H."/>
            <person name="Guo Y."/>
            <person name="Wan H."/>
            <person name="Zhang X."/>
            <person name="Scossa F."/>
            <person name="Alseekh S."/>
            <person name="Zhang Q."/>
            <person name="Wang P."/>
            <person name="Xu L."/>
            <person name="Schmidt M.H."/>
            <person name="Jia X."/>
            <person name="Li D."/>
            <person name="Zhu A."/>
            <person name="Guo F."/>
            <person name="Chen W."/>
            <person name="Ni D."/>
            <person name="Usadel B."/>
            <person name="Fernie A.R."/>
            <person name="Wen W."/>
        </authorList>
    </citation>
    <scope>NUCLEOTIDE SEQUENCE [LARGE SCALE GENOMIC DNA]</scope>
    <source>
        <strain evidence="3">cv. G240</strain>
    </source>
</reference>
<organism evidence="2 3">
    <name type="scientific">Camellia sinensis</name>
    <name type="common">Tea plant</name>
    <name type="synonym">Thea sinensis</name>
    <dbReference type="NCBI Taxonomy" id="4442"/>
    <lineage>
        <taxon>Eukaryota</taxon>
        <taxon>Viridiplantae</taxon>
        <taxon>Streptophyta</taxon>
        <taxon>Embryophyta</taxon>
        <taxon>Tracheophyta</taxon>
        <taxon>Spermatophyta</taxon>
        <taxon>Magnoliopsida</taxon>
        <taxon>eudicotyledons</taxon>
        <taxon>Gunneridae</taxon>
        <taxon>Pentapetalae</taxon>
        <taxon>asterids</taxon>
        <taxon>Ericales</taxon>
        <taxon>Theaceae</taxon>
        <taxon>Camellia</taxon>
    </lineage>
</organism>
<protein>
    <submittedName>
        <fullName evidence="2">Uncharacterized protein</fullName>
    </submittedName>
</protein>
<dbReference type="AlphaFoldDB" id="A0A7J7GI89"/>
<dbReference type="EMBL" id="JACBKZ010000010">
    <property type="protein sequence ID" value="KAF5940492.1"/>
    <property type="molecule type" value="Genomic_DNA"/>
</dbReference>
<comment type="caution">
    <text evidence="2">The sequence shown here is derived from an EMBL/GenBank/DDBJ whole genome shotgun (WGS) entry which is preliminary data.</text>
</comment>
<sequence length="73" mass="7852">MLSSTAAVDDSTSSVASGRRRATPWSSSSATPLSLSPPLPLFSRFGAHQKDNFFFLTKVISTFNFMGGVRVKP</sequence>
<name>A0A7J7GI89_CAMSI</name>
<gene>
    <name evidence="2" type="ORF">HYC85_021659</name>
</gene>
<evidence type="ECO:0000256" key="1">
    <source>
        <dbReference type="SAM" id="MobiDB-lite"/>
    </source>
</evidence>
<feature type="compositionally biased region" description="Low complexity" evidence="1">
    <location>
        <begin position="1"/>
        <end position="34"/>
    </location>
</feature>
<keyword evidence="3" id="KW-1185">Reference proteome</keyword>
<dbReference type="Proteomes" id="UP000593564">
    <property type="component" value="Unassembled WGS sequence"/>
</dbReference>
<reference evidence="2 3" key="2">
    <citation type="submission" date="2020-07" db="EMBL/GenBank/DDBJ databases">
        <title>Genome assembly of wild tea tree DASZ reveals pedigree and selection history of tea varieties.</title>
        <authorList>
            <person name="Zhang W."/>
        </authorList>
    </citation>
    <scope>NUCLEOTIDE SEQUENCE [LARGE SCALE GENOMIC DNA]</scope>
    <source>
        <strain evidence="3">cv. G240</strain>
        <tissue evidence="2">Leaf</tissue>
    </source>
</reference>